<dbReference type="Pfam" id="PF04194">
    <property type="entry name" value="PDCD2_C"/>
    <property type="match status" value="1"/>
</dbReference>
<evidence type="ECO:0000256" key="1">
    <source>
        <dbReference type="SAM" id="MobiDB-lite"/>
    </source>
</evidence>
<dbReference type="FunCoup" id="Q757P5">
    <property type="interactions" value="361"/>
</dbReference>
<dbReference type="RefSeq" id="NP_984828.2">
    <property type="nucleotide sequence ID" value="NM_210182.2"/>
</dbReference>
<dbReference type="GeneID" id="4621024"/>
<accession>Q757P5</accession>
<dbReference type="Proteomes" id="UP000000591">
    <property type="component" value="Chromosome V"/>
</dbReference>
<dbReference type="GO" id="GO:0005737">
    <property type="term" value="C:cytoplasm"/>
    <property type="evidence" value="ECO:0007669"/>
    <property type="project" value="InterPro"/>
</dbReference>
<dbReference type="KEGG" id="ago:AGOS_AEL033C"/>
<feature type="region of interest" description="Disordered" evidence="1">
    <location>
        <begin position="175"/>
        <end position="196"/>
    </location>
</feature>
<evidence type="ECO:0000313" key="3">
    <source>
        <dbReference type="EMBL" id="AAS52652.2"/>
    </source>
</evidence>
<dbReference type="OMA" id="LMPKMIL"/>
<evidence type="ECO:0000313" key="4">
    <source>
        <dbReference type="Proteomes" id="UP000000591"/>
    </source>
</evidence>
<dbReference type="PANTHER" id="PTHR47524">
    <property type="entry name" value="20S RRNA ACCUMULATION PROTEIN 4"/>
    <property type="match status" value="1"/>
</dbReference>
<name>Q757P5_EREGS</name>
<keyword evidence="4" id="KW-1185">Reference proteome</keyword>
<dbReference type="GO" id="GO:0030490">
    <property type="term" value="P:maturation of SSU-rRNA"/>
    <property type="evidence" value="ECO:0000318"/>
    <property type="project" value="GO_Central"/>
</dbReference>
<organism evidence="3 4">
    <name type="scientific">Eremothecium gossypii (strain ATCC 10895 / CBS 109.51 / FGSC 9923 / NRRL Y-1056)</name>
    <name type="common">Yeast</name>
    <name type="synonym">Ashbya gossypii</name>
    <dbReference type="NCBI Taxonomy" id="284811"/>
    <lineage>
        <taxon>Eukaryota</taxon>
        <taxon>Fungi</taxon>
        <taxon>Dikarya</taxon>
        <taxon>Ascomycota</taxon>
        <taxon>Saccharomycotina</taxon>
        <taxon>Saccharomycetes</taxon>
        <taxon>Saccharomycetales</taxon>
        <taxon>Saccharomycetaceae</taxon>
        <taxon>Eremothecium</taxon>
    </lineage>
</organism>
<dbReference type="PANTHER" id="PTHR47524:SF1">
    <property type="entry name" value="20S RRNA ACCUMULATION PROTEIN 4"/>
    <property type="match status" value="1"/>
</dbReference>
<feature type="domain" description="Programmed cell death protein 2 C-terminal" evidence="2">
    <location>
        <begin position="315"/>
        <end position="424"/>
    </location>
</feature>
<dbReference type="AlphaFoldDB" id="Q757P5"/>
<dbReference type="EMBL" id="AE016818">
    <property type="protein sequence ID" value="AAS52652.2"/>
    <property type="molecule type" value="Genomic_DNA"/>
</dbReference>
<gene>
    <name evidence="3" type="ORF">AGOS_AEL033C</name>
</gene>
<dbReference type="eggNOG" id="KOG2061">
    <property type="taxonomic scope" value="Eukaryota"/>
</dbReference>
<reference evidence="3 4" key="1">
    <citation type="journal article" date="2004" name="Science">
        <title>The Ashbya gossypii genome as a tool for mapping the ancient Saccharomyces cerevisiae genome.</title>
        <authorList>
            <person name="Dietrich F.S."/>
            <person name="Voegeli S."/>
            <person name="Brachat S."/>
            <person name="Lerch A."/>
            <person name="Gates K."/>
            <person name="Steiner S."/>
            <person name="Mohr C."/>
            <person name="Pohlmann R."/>
            <person name="Luedi P."/>
            <person name="Choi S."/>
            <person name="Wing R.A."/>
            <person name="Flavier A."/>
            <person name="Gaffney T.D."/>
            <person name="Philippsen P."/>
        </authorList>
    </citation>
    <scope>NUCLEOTIDE SEQUENCE [LARGE SCALE GENOMIC DNA]</scope>
    <source>
        <strain evidence="4">ATCC 10895 / CBS 109.51 / FGSC 9923 / NRRL Y-1056</strain>
    </source>
</reference>
<sequence length="428" mass="47838">MHINLKELQRTRGFHPVMSNVEEHASDNESDYGSQPGAVYLGIVDTSIKESDEVTIEDTFIGGEPVWLAEDSVPKEELLRCGACKSGKNLKLLLQAFAPLDPEQTTTICQRKGIKLSTTECINADDDRVIYVFYCTACPRKGNSVISIRGVRRKDAPNDLSAKMDIASPGRDFQLNPFGVGSEHGTGSKNSSANPFSISAAGGNPFASEAANPFSAVDATSRDDSNKRELKPSTLRKLHEAQPDKVFEASKAFPGFFLFVEEESFKNRTPDHLQLPKNLKIDKTAFEVAPETDELESNPVKLDPRTEKLAKFLDDDVFQKFQEIVGYNPYQVLRYDYGGKPLYYAQAPNNFEDLVPRPSYNPSSARIFELQLMPKMILDLEEEVSIESGMDWGTIMVFTDIENYIPDFDENGVGYVSECVRVQWEPRS</sequence>
<proteinExistence type="predicted"/>
<dbReference type="OrthoDB" id="443682at2759"/>
<reference evidence="4" key="2">
    <citation type="journal article" date="2013" name="G3 (Bethesda)">
        <title>Genomes of Ashbya fungi isolated from insects reveal four mating-type loci, numerous translocations, lack of transposons, and distinct gene duplications.</title>
        <authorList>
            <person name="Dietrich F.S."/>
            <person name="Voegeli S."/>
            <person name="Kuo S."/>
            <person name="Philippsen P."/>
        </authorList>
    </citation>
    <scope>GENOME REANNOTATION</scope>
    <source>
        <strain evidence="4">ATCC 10895 / CBS 109.51 / FGSC 9923 / NRRL Y-1056</strain>
    </source>
</reference>
<dbReference type="InParanoid" id="Q757P5"/>
<protein>
    <submittedName>
        <fullName evidence="3">AEL033Cp</fullName>
    </submittedName>
</protein>
<dbReference type="STRING" id="284811.Q757P5"/>
<evidence type="ECO:0000259" key="2">
    <source>
        <dbReference type="Pfam" id="PF04194"/>
    </source>
</evidence>
<feature type="compositionally biased region" description="Polar residues" evidence="1">
    <location>
        <begin position="185"/>
        <end position="196"/>
    </location>
</feature>
<dbReference type="InterPro" id="IPR007320">
    <property type="entry name" value="PDCD2_C"/>
</dbReference>
<dbReference type="HOGENOM" id="CLU_031771_0_0_1"/>